<comment type="caution">
    <text evidence="3">The sequence shown here is derived from an EMBL/GenBank/DDBJ whole genome shotgun (WGS) entry which is preliminary data.</text>
</comment>
<evidence type="ECO:0000256" key="1">
    <source>
        <dbReference type="SAM" id="MobiDB-lite"/>
    </source>
</evidence>
<protein>
    <submittedName>
        <fullName evidence="3">Uncharacterized protein</fullName>
    </submittedName>
</protein>
<evidence type="ECO:0000313" key="4">
    <source>
        <dbReference type="Proteomes" id="UP001162131"/>
    </source>
</evidence>
<feature type="region of interest" description="Disordered" evidence="1">
    <location>
        <begin position="1"/>
        <end position="40"/>
    </location>
</feature>
<name>A0AAU9J4N1_9CILI</name>
<feature type="transmembrane region" description="Helical" evidence="2">
    <location>
        <begin position="80"/>
        <end position="99"/>
    </location>
</feature>
<accession>A0AAU9J4N1</accession>
<evidence type="ECO:0000256" key="2">
    <source>
        <dbReference type="SAM" id="Phobius"/>
    </source>
</evidence>
<keyword evidence="4" id="KW-1185">Reference proteome</keyword>
<proteinExistence type="predicted"/>
<keyword evidence="2" id="KW-0472">Membrane</keyword>
<keyword evidence="2" id="KW-0812">Transmembrane</keyword>
<reference evidence="3" key="1">
    <citation type="submission" date="2021-09" db="EMBL/GenBank/DDBJ databases">
        <authorList>
            <consortium name="AG Swart"/>
            <person name="Singh M."/>
            <person name="Singh A."/>
            <person name="Seah K."/>
            <person name="Emmerich C."/>
        </authorList>
    </citation>
    <scope>NUCLEOTIDE SEQUENCE</scope>
    <source>
        <strain evidence="3">ATCC30299</strain>
    </source>
</reference>
<evidence type="ECO:0000313" key="3">
    <source>
        <dbReference type="EMBL" id="CAG9321201.1"/>
    </source>
</evidence>
<gene>
    <name evidence="3" type="ORF">BSTOLATCC_MIC27769</name>
</gene>
<dbReference type="AlphaFoldDB" id="A0AAU9J4N1"/>
<feature type="compositionally biased region" description="Low complexity" evidence="1">
    <location>
        <begin position="9"/>
        <end position="40"/>
    </location>
</feature>
<keyword evidence="2" id="KW-1133">Transmembrane helix</keyword>
<sequence length="102" mass="11817">MPDQEYSLQSYGQPQPAYGQPQSGQQLQYGQQPQYMQQPQYGQPTRIVITQNSQYTGMTNMERDERASAFLRNRRCKFRLFSLAAVGSLIIFFVIVFLLTQL</sequence>
<dbReference type="Proteomes" id="UP001162131">
    <property type="component" value="Unassembled WGS sequence"/>
</dbReference>
<dbReference type="EMBL" id="CAJZBQ010000027">
    <property type="protein sequence ID" value="CAG9321201.1"/>
    <property type="molecule type" value="Genomic_DNA"/>
</dbReference>
<organism evidence="3 4">
    <name type="scientific">Blepharisma stoltei</name>
    <dbReference type="NCBI Taxonomy" id="1481888"/>
    <lineage>
        <taxon>Eukaryota</taxon>
        <taxon>Sar</taxon>
        <taxon>Alveolata</taxon>
        <taxon>Ciliophora</taxon>
        <taxon>Postciliodesmatophora</taxon>
        <taxon>Heterotrichea</taxon>
        <taxon>Heterotrichida</taxon>
        <taxon>Blepharismidae</taxon>
        <taxon>Blepharisma</taxon>
    </lineage>
</organism>